<keyword evidence="2" id="KW-0812">Transmembrane</keyword>
<feature type="transmembrane region" description="Helical" evidence="2">
    <location>
        <begin position="56"/>
        <end position="74"/>
    </location>
</feature>
<reference evidence="3 4" key="1">
    <citation type="journal article" date="2016" name="Genome Biol. Evol.">
        <title>Divergent and convergent evolution of fungal pathogenicity.</title>
        <authorList>
            <person name="Shang Y."/>
            <person name="Xiao G."/>
            <person name="Zheng P."/>
            <person name="Cen K."/>
            <person name="Zhan S."/>
            <person name="Wang C."/>
        </authorList>
    </citation>
    <scope>NUCLEOTIDE SEQUENCE [LARGE SCALE GENOMIC DNA]</scope>
    <source>
        <strain evidence="3 4">RCEF 264</strain>
    </source>
</reference>
<dbReference type="AlphaFoldDB" id="A0A162MFY6"/>
<feature type="region of interest" description="Disordered" evidence="1">
    <location>
        <begin position="1"/>
        <end position="21"/>
    </location>
</feature>
<proteinExistence type="predicted"/>
<organism evidence="3 4">
    <name type="scientific">Niveomyces insectorum RCEF 264</name>
    <dbReference type="NCBI Taxonomy" id="1081102"/>
    <lineage>
        <taxon>Eukaryota</taxon>
        <taxon>Fungi</taxon>
        <taxon>Dikarya</taxon>
        <taxon>Ascomycota</taxon>
        <taxon>Pezizomycotina</taxon>
        <taxon>Sordariomycetes</taxon>
        <taxon>Hypocreomycetidae</taxon>
        <taxon>Hypocreales</taxon>
        <taxon>Cordycipitaceae</taxon>
        <taxon>Niveomyces</taxon>
    </lineage>
</organism>
<dbReference type="EMBL" id="AZHD01000019">
    <property type="protein sequence ID" value="OAA55570.1"/>
    <property type="molecule type" value="Genomic_DNA"/>
</dbReference>
<feature type="region of interest" description="Disordered" evidence="1">
    <location>
        <begin position="80"/>
        <end position="168"/>
    </location>
</feature>
<accession>A0A162MFY6</accession>
<gene>
    <name evidence="3" type="ORF">SPI_08254</name>
</gene>
<evidence type="ECO:0000313" key="4">
    <source>
        <dbReference type="Proteomes" id="UP000076874"/>
    </source>
</evidence>
<protein>
    <submittedName>
        <fullName evidence="3">Uncharacterized protein</fullName>
    </submittedName>
</protein>
<keyword evidence="2" id="KW-0472">Membrane</keyword>
<keyword evidence="2" id="KW-1133">Transmembrane helix</keyword>
<keyword evidence="4" id="KW-1185">Reference proteome</keyword>
<comment type="caution">
    <text evidence="3">The sequence shown here is derived from an EMBL/GenBank/DDBJ whole genome shotgun (WGS) entry which is preliminary data.</text>
</comment>
<evidence type="ECO:0000256" key="2">
    <source>
        <dbReference type="SAM" id="Phobius"/>
    </source>
</evidence>
<dbReference type="Proteomes" id="UP000076874">
    <property type="component" value="Unassembled WGS sequence"/>
</dbReference>
<evidence type="ECO:0000256" key="1">
    <source>
        <dbReference type="SAM" id="MobiDB-lite"/>
    </source>
</evidence>
<sequence length="168" mass="17112">MSTFDTSTRPPVAHNNNGPGPDALNALVDALVRIADAVEGMACKEPTPGTTWAPPLVSAAVSVILTAVVTWYFAKYYGKPSTTAEPIPQLEDGRGEGSSNPANLIPPPGNQGGEGPPNPAEPSTAVQGDDATVIGKRSKVLMHQGGRGGGSKSTASALPTRASSRGKK</sequence>
<feature type="compositionally biased region" description="Polar residues" evidence="1">
    <location>
        <begin position="152"/>
        <end position="168"/>
    </location>
</feature>
<feature type="compositionally biased region" description="Polar residues" evidence="1">
    <location>
        <begin position="1"/>
        <end position="18"/>
    </location>
</feature>
<name>A0A162MFY6_9HYPO</name>
<evidence type="ECO:0000313" key="3">
    <source>
        <dbReference type="EMBL" id="OAA55570.1"/>
    </source>
</evidence>